<dbReference type="RefSeq" id="WP_308134028.1">
    <property type="nucleotide sequence ID" value="NZ_CP133197.1"/>
</dbReference>
<keyword evidence="4" id="KW-1185">Reference proteome</keyword>
<dbReference type="AlphaFoldDB" id="A0AA51R4G2"/>
<name>A0AA51R4G2_9GAMM</name>
<evidence type="ECO:0000313" key="2">
    <source>
        <dbReference type="EMBL" id="MDQ5767910.1"/>
    </source>
</evidence>
<reference evidence="3 4" key="1">
    <citation type="submission" date="2023-08" db="EMBL/GenBank/DDBJ databases">
        <title>New molecular markers tilS and rpoB for phylogenetic and monitoring studies of the genus Thiothrix biodiversity.</title>
        <authorList>
            <person name="Ravin N.V."/>
            <person name="Smolyakov D."/>
            <person name="Markov N.D."/>
            <person name="Beletsky A.V."/>
            <person name="Mardanov A.V."/>
            <person name="Rudenko T.S."/>
            <person name="Grabovich M.Y."/>
        </authorList>
    </citation>
    <scope>NUCLEOTIDE SEQUENCE</scope>
    <source>
        <strain evidence="3">DNT52</strain>
        <strain evidence="2 4">H33</strain>
    </source>
</reference>
<dbReference type="Pfam" id="PF10040">
    <property type="entry name" value="CRISPR_Cas6"/>
    <property type="match status" value="1"/>
</dbReference>
<dbReference type="Proteomes" id="UP001223336">
    <property type="component" value="Unassembled WGS sequence"/>
</dbReference>
<proteinExistence type="predicted"/>
<organism evidence="3">
    <name type="scientific">Thiothrix subterranea</name>
    <dbReference type="NCBI Taxonomy" id="2735563"/>
    <lineage>
        <taxon>Bacteria</taxon>
        <taxon>Pseudomonadati</taxon>
        <taxon>Pseudomonadota</taxon>
        <taxon>Gammaproteobacteria</taxon>
        <taxon>Thiotrichales</taxon>
        <taxon>Thiotrichaceae</taxon>
        <taxon>Thiothrix</taxon>
    </lineage>
</organism>
<dbReference type="EMBL" id="JAVFKN010000004">
    <property type="protein sequence ID" value="MDQ5767910.1"/>
    <property type="molecule type" value="Genomic_DNA"/>
</dbReference>
<gene>
    <name evidence="3" type="primary">cas6</name>
    <name evidence="2" type="ORF">RCC75_05190</name>
    <name evidence="3" type="ORF">RCG00_20390</name>
</gene>
<sequence>MSYLPLHHQLPCATADEWRVPIDLPLAIYRFQYQVLDELRLPEHPGTLWHSVFGKAVHNLVCVAKDSACEPCMFLHQCDYTHLFLGIRPPGSEIMRKYTTVPTPHILRPPLAGATHLPAGERLEVDVILPGTINSKLPVLIRALYSAGISGLGKHRSRAQLQQVTQLTPTGASKALLIDGRLVEAAPPAQINVPPPPDTARIRLLTPYKPSGKADHGQRIEIGLYLMAIIRRIDLMQYFYTGHKLEADFQHIKALTASIPVLEQSLQRQPYARYSAAGQQTKDTGGFTGQLTLDMRGHEALWPFLYVGQWLNVGKNASMGFGRYELAFANQDTKGA</sequence>
<dbReference type="InterPro" id="IPR019267">
    <property type="entry name" value="CRISPR-assoc_Cas6_C"/>
</dbReference>
<dbReference type="EMBL" id="CP133217">
    <property type="protein sequence ID" value="WML86631.1"/>
    <property type="molecule type" value="Genomic_DNA"/>
</dbReference>
<feature type="domain" description="CRISPR-associated protein Cas6 C-terminal" evidence="1">
    <location>
        <begin position="203"/>
        <end position="324"/>
    </location>
</feature>
<evidence type="ECO:0000313" key="3">
    <source>
        <dbReference type="EMBL" id="WML86631.1"/>
    </source>
</evidence>
<protein>
    <submittedName>
        <fullName evidence="3">CRISPR system precrRNA processing endoribonuclease RAMP protein Cas6</fullName>
    </submittedName>
</protein>
<evidence type="ECO:0000313" key="4">
    <source>
        <dbReference type="Proteomes" id="UP001223336"/>
    </source>
</evidence>
<dbReference type="Proteomes" id="UP001229862">
    <property type="component" value="Chromosome"/>
</dbReference>
<evidence type="ECO:0000259" key="1">
    <source>
        <dbReference type="Pfam" id="PF10040"/>
    </source>
</evidence>
<accession>A0AA51R4G2</accession>
<dbReference type="Gene3D" id="3.30.70.1900">
    <property type="match status" value="1"/>
</dbReference>